<dbReference type="InterPro" id="IPR014014">
    <property type="entry name" value="RNA_helicase_DEAD_Q_motif"/>
</dbReference>
<evidence type="ECO:0000256" key="7">
    <source>
        <dbReference type="PROSITE-ProRule" id="PRU00552"/>
    </source>
</evidence>
<evidence type="ECO:0000259" key="11">
    <source>
        <dbReference type="PROSITE" id="PS51194"/>
    </source>
</evidence>
<evidence type="ECO:0000256" key="5">
    <source>
        <dbReference type="ARBA" id="ARBA00022840"/>
    </source>
</evidence>
<evidence type="ECO:0000256" key="8">
    <source>
        <dbReference type="RuleBase" id="RU000492"/>
    </source>
</evidence>
<dbReference type="SMART" id="SM00487">
    <property type="entry name" value="DEXDc"/>
    <property type="match status" value="1"/>
</dbReference>
<dbReference type="Pfam" id="PF00270">
    <property type="entry name" value="DEAD"/>
    <property type="match status" value="1"/>
</dbReference>
<comment type="caution">
    <text evidence="13">The sequence shown here is derived from an EMBL/GenBank/DDBJ whole genome shotgun (WGS) entry which is preliminary data.</text>
</comment>
<keyword evidence="4 8" id="KW-0347">Helicase</keyword>
<organism evidence="13 14">
    <name type="scientific">Geomicrobium sediminis</name>
    <dbReference type="NCBI Taxonomy" id="1347788"/>
    <lineage>
        <taxon>Bacteria</taxon>
        <taxon>Bacillati</taxon>
        <taxon>Bacillota</taxon>
        <taxon>Bacilli</taxon>
        <taxon>Bacillales</taxon>
        <taxon>Geomicrobium</taxon>
    </lineage>
</organism>
<dbReference type="InterPro" id="IPR011545">
    <property type="entry name" value="DEAD/DEAH_box_helicase_dom"/>
</dbReference>
<dbReference type="Pfam" id="PF25399">
    <property type="entry name" value="DeaD_dimer"/>
    <property type="match status" value="1"/>
</dbReference>
<dbReference type="RefSeq" id="WP_204696656.1">
    <property type="nucleotide sequence ID" value="NZ_JAFBEC010000003.1"/>
</dbReference>
<dbReference type="Proteomes" id="UP000741863">
    <property type="component" value="Unassembled WGS sequence"/>
</dbReference>
<keyword evidence="1" id="KW-0963">Cytoplasm</keyword>
<evidence type="ECO:0000256" key="9">
    <source>
        <dbReference type="SAM" id="MobiDB-lite"/>
    </source>
</evidence>
<dbReference type="CDD" id="cd00268">
    <property type="entry name" value="DEADc"/>
    <property type="match status" value="1"/>
</dbReference>
<dbReference type="InterPro" id="IPR044742">
    <property type="entry name" value="DEAD/DEAH_RhlB"/>
</dbReference>
<dbReference type="PROSITE" id="PS51195">
    <property type="entry name" value="Q_MOTIF"/>
    <property type="match status" value="1"/>
</dbReference>
<keyword evidence="3 8" id="KW-0378">Hydrolase</keyword>
<dbReference type="InterPro" id="IPR050547">
    <property type="entry name" value="DEAD_box_RNA_helicases"/>
</dbReference>
<accession>A0ABS2PAM7</accession>
<dbReference type="SMART" id="SM00490">
    <property type="entry name" value="HELICc"/>
    <property type="match status" value="1"/>
</dbReference>
<dbReference type="GO" id="GO:0003724">
    <property type="term" value="F:RNA helicase activity"/>
    <property type="evidence" value="ECO:0007669"/>
    <property type="project" value="UniProtKB-EC"/>
</dbReference>
<feature type="compositionally biased region" description="Basic and acidic residues" evidence="9">
    <location>
        <begin position="457"/>
        <end position="466"/>
    </location>
</feature>
<feature type="domain" description="Helicase C-terminal" evidence="11">
    <location>
        <begin position="213"/>
        <end position="373"/>
    </location>
</feature>
<sequence length="498" mass="55423">MKFNELDLPLELLESIEKMGFEEATPIQEQVLPVAREGHDVIGQAQTGTGKTTAFGLPMLEKIDMDNPNVQALVLAPTRELAVQVADELTRLGRNKKVKTVAVYGGADISRQIRELKSRPQIVVATPGRYMDHTRRRTIRPASIETVVLDEADEMLSMGFVEDIEAILEEVPDERQTLLFSATMPTRLKKVSDRFMKDPKTVSVKAKTLTVDNIEQFAVKVPEKHKLLALTRIIELEDPELAIIFGRTKRRVDELSEALEHQGYAAAGIHGDLKQAQRTNVLRRFKQGSVKFLVATDVAARGIDVSGVSHVFNFDIPQESESYVHRIGRTGRAGQSGKAYTFAAPIEMDHLSMIERETKGKIKTIDLPTKEEASDVRQSRLADELVKVIQSNGQANFEATAEKLLQSYDAKDVVAAALASIQNDTKEPMKTLTGERPVVNKKRSKAPSSKHKKGGRRFYEDRDGRNRNRRRSSGGGGGGSRGPQSSGGRRQDRRRQPR</sequence>
<evidence type="ECO:0000259" key="10">
    <source>
        <dbReference type="PROSITE" id="PS51192"/>
    </source>
</evidence>
<dbReference type="SUPFAM" id="SSF52540">
    <property type="entry name" value="P-loop containing nucleoside triphosphate hydrolases"/>
    <property type="match status" value="1"/>
</dbReference>
<feature type="region of interest" description="Disordered" evidence="9">
    <location>
        <begin position="427"/>
        <end position="498"/>
    </location>
</feature>
<gene>
    <name evidence="13" type="ORF">JOD17_001538</name>
</gene>
<dbReference type="InterPro" id="IPR001650">
    <property type="entry name" value="Helicase_C-like"/>
</dbReference>
<keyword evidence="14" id="KW-1185">Reference proteome</keyword>
<keyword evidence="6" id="KW-0346">Stress response</keyword>
<feature type="domain" description="DEAD-box RNA helicase Q" evidence="12">
    <location>
        <begin position="1"/>
        <end position="29"/>
    </location>
</feature>
<reference evidence="13 14" key="1">
    <citation type="submission" date="2021-01" db="EMBL/GenBank/DDBJ databases">
        <title>Genomic Encyclopedia of Type Strains, Phase IV (KMG-IV): sequencing the most valuable type-strain genomes for metagenomic binning, comparative biology and taxonomic classification.</title>
        <authorList>
            <person name="Goeker M."/>
        </authorList>
    </citation>
    <scope>NUCLEOTIDE SEQUENCE [LARGE SCALE GENOMIC DNA]</scope>
    <source>
        <strain evidence="13 14">DSM 25540</strain>
    </source>
</reference>
<keyword evidence="5 8" id="KW-0067">ATP-binding</keyword>
<evidence type="ECO:0000259" key="12">
    <source>
        <dbReference type="PROSITE" id="PS51195"/>
    </source>
</evidence>
<evidence type="ECO:0000256" key="1">
    <source>
        <dbReference type="ARBA" id="ARBA00022490"/>
    </source>
</evidence>
<evidence type="ECO:0000313" key="14">
    <source>
        <dbReference type="Proteomes" id="UP000741863"/>
    </source>
</evidence>
<dbReference type="EC" id="3.6.4.13" evidence="13"/>
<dbReference type="InterPro" id="IPR057325">
    <property type="entry name" value="DeaD_dimer"/>
</dbReference>
<feature type="compositionally biased region" description="Basic residues" evidence="9">
    <location>
        <begin position="439"/>
        <end position="456"/>
    </location>
</feature>
<keyword evidence="2 8" id="KW-0547">Nucleotide-binding</keyword>
<dbReference type="PROSITE" id="PS51194">
    <property type="entry name" value="HELICASE_CTER"/>
    <property type="match status" value="1"/>
</dbReference>
<dbReference type="InterPro" id="IPR014001">
    <property type="entry name" value="Helicase_ATP-bd"/>
</dbReference>
<evidence type="ECO:0000256" key="3">
    <source>
        <dbReference type="ARBA" id="ARBA00022801"/>
    </source>
</evidence>
<dbReference type="InterPro" id="IPR027417">
    <property type="entry name" value="P-loop_NTPase"/>
</dbReference>
<evidence type="ECO:0000313" key="13">
    <source>
        <dbReference type="EMBL" id="MBM7632445.1"/>
    </source>
</evidence>
<proteinExistence type="inferred from homology"/>
<evidence type="ECO:0000256" key="6">
    <source>
        <dbReference type="ARBA" id="ARBA00023016"/>
    </source>
</evidence>
<comment type="similarity">
    <text evidence="8">Belongs to the DEAD box helicase family.</text>
</comment>
<dbReference type="Pfam" id="PF00271">
    <property type="entry name" value="Helicase_C"/>
    <property type="match status" value="1"/>
</dbReference>
<dbReference type="CDD" id="cd18787">
    <property type="entry name" value="SF2_C_DEAD"/>
    <property type="match status" value="1"/>
</dbReference>
<feature type="domain" description="Helicase ATP-binding" evidence="10">
    <location>
        <begin position="32"/>
        <end position="202"/>
    </location>
</feature>
<dbReference type="PROSITE" id="PS00039">
    <property type="entry name" value="DEAD_ATP_HELICASE"/>
    <property type="match status" value="1"/>
</dbReference>
<dbReference type="GO" id="GO:0016787">
    <property type="term" value="F:hydrolase activity"/>
    <property type="evidence" value="ECO:0007669"/>
    <property type="project" value="UniProtKB-KW"/>
</dbReference>
<dbReference type="EMBL" id="JAFBEC010000003">
    <property type="protein sequence ID" value="MBM7632445.1"/>
    <property type="molecule type" value="Genomic_DNA"/>
</dbReference>
<dbReference type="Gene3D" id="3.40.50.300">
    <property type="entry name" value="P-loop containing nucleotide triphosphate hydrolases"/>
    <property type="match status" value="2"/>
</dbReference>
<dbReference type="PANTHER" id="PTHR47963:SF5">
    <property type="entry name" value="DEAD-BOX ATP-DEPENDENT RNA HELICASE CSHA"/>
    <property type="match status" value="1"/>
</dbReference>
<dbReference type="PANTHER" id="PTHR47963">
    <property type="entry name" value="DEAD-BOX ATP-DEPENDENT RNA HELICASE 47, MITOCHONDRIAL"/>
    <property type="match status" value="1"/>
</dbReference>
<name>A0ABS2PAM7_9BACL</name>
<dbReference type="InterPro" id="IPR000629">
    <property type="entry name" value="RNA-helicase_DEAD-box_CS"/>
</dbReference>
<evidence type="ECO:0000256" key="4">
    <source>
        <dbReference type="ARBA" id="ARBA00022806"/>
    </source>
</evidence>
<evidence type="ECO:0000256" key="2">
    <source>
        <dbReference type="ARBA" id="ARBA00022741"/>
    </source>
</evidence>
<protein>
    <submittedName>
        <fullName evidence="13">ATP-dependent RNA helicase DeaD</fullName>
        <ecNumber evidence="13">3.6.4.13</ecNumber>
    </submittedName>
</protein>
<feature type="short sequence motif" description="Q motif" evidence="7">
    <location>
        <begin position="1"/>
        <end position="29"/>
    </location>
</feature>
<dbReference type="PROSITE" id="PS51192">
    <property type="entry name" value="HELICASE_ATP_BIND_1"/>
    <property type="match status" value="1"/>
</dbReference>